<feature type="region of interest" description="Disordered" evidence="2">
    <location>
        <begin position="1198"/>
        <end position="1297"/>
    </location>
</feature>
<evidence type="ECO:0000313" key="5">
    <source>
        <dbReference type="RefSeq" id="XP_022292272.1"/>
    </source>
</evidence>
<feature type="compositionally biased region" description="Basic residues" evidence="2">
    <location>
        <begin position="1417"/>
        <end position="1430"/>
    </location>
</feature>
<dbReference type="Pfam" id="PF01302">
    <property type="entry name" value="CAP_GLY"/>
    <property type="match status" value="1"/>
</dbReference>
<evidence type="ECO:0000256" key="1">
    <source>
        <dbReference type="SAM" id="Coils"/>
    </source>
</evidence>
<dbReference type="Proteomes" id="UP000694844">
    <property type="component" value="Chromosome 7"/>
</dbReference>
<feature type="domain" description="CAP-Gly" evidence="3">
    <location>
        <begin position="1589"/>
        <end position="1631"/>
    </location>
</feature>
<dbReference type="RefSeq" id="XP_022292272.1">
    <property type="nucleotide sequence ID" value="XM_022436564.1"/>
</dbReference>
<dbReference type="SMART" id="SM01052">
    <property type="entry name" value="CAP_GLY"/>
    <property type="match status" value="1"/>
</dbReference>
<feature type="compositionally biased region" description="Basic and acidic residues" evidence="2">
    <location>
        <begin position="1001"/>
        <end position="1016"/>
    </location>
</feature>
<feature type="compositionally biased region" description="Basic and acidic residues" evidence="2">
    <location>
        <begin position="955"/>
        <end position="990"/>
    </location>
</feature>
<feature type="compositionally biased region" description="Acidic residues" evidence="2">
    <location>
        <begin position="133"/>
        <end position="153"/>
    </location>
</feature>
<gene>
    <name evidence="5" type="primary">LOC111103357</name>
</gene>
<feature type="region of interest" description="Disordered" evidence="2">
    <location>
        <begin position="1396"/>
        <end position="1463"/>
    </location>
</feature>
<feature type="compositionally biased region" description="Basic and acidic residues" evidence="2">
    <location>
        <begin position="1223"/>
        <end position="1237"/>
    </location>
</feature>
<dbReference type="InterPro" id="IPR036859">
    <property type="entry name" value="CAP-Gly_dom_sf"/>
</dbReference>
<sequence length="1641" mass="184937">MDYHHVEQYLVSVIVGIYRSWRSTRAGSEQNLAEEAESESKETTEKEVLKSEPETVTEDNNNTGSTKEKTEPETDQNLPGVESQFGGSSVFIPDPEDEGDSVDALPYFGDIDSGSKDVEEEEDVEKPVTVNDSEPEEVVEEEIVSETVNEETSEVVVGKESVSAEETADDSEQADDNDLEEVEKSDVIDTSLDDITENNQLQEEMPGREDEVLSPSLQKASFRYRWGKTIRTNSRDVVFFPSYKMEEAIRLTYDEPSESFFSPELEVATGVYRGNLVIDGNTYPIEDVIIKHYTFEADIYIKDAILKEVHRKYLLEEEVPIEQGENSVEDEVEAPQREQSQEAPAQDAHTDGQGDMSHSPESSLNLSSKFEELVKKQISQEAEDGERETFQSGGRRTPIGDVSAEPFQDGVGNVVDDVVERPHSRSSVKSPQKTVEDIIREVNSASHNMEVYGSEVDPPARSAENSLNGSIHIVEDVIGTQNMRSPLGSPYHSHKQTPVRDMSPHSPQRSKEGSLLGSDRLTPTAGFVDDVLGQSTPITRSEPGSARQTPQPMSNPSSLRNTPQLINDVLQTGGEKLYSAGSVGSGGSRPQSLTSEQELNQYFEKNGSQHSSVPGSERSSVNRTPVLPTSNLARTSERTHSSSSLPVITTQQRLLTERRSMTPDNHIRVPGSSSPAFRGPNPGANRSNVSSRASDRTLTPGGGENGFPEDAQSQRIQDLEDNVRNLRKLLSSREIEVHDLNNELKELKSLNKQLTEELDTAKMKEQHSTPAYSNVQEVERRYNQLQSEKEIMAGEIVKLRDQIEELRRGRNGQPDGQTSEMSQGICYNPNNPYALQRKIADLESQIQDLQEANETAVGELANTELKLEDLQRRNEALQLGQGSQNLDLQEENQRLHDQISKMYEKGYGGPTSNDSEHRIQIEIQQLREDNRALRERNYKLHEESMQLREELMKFKEEGQRGLPPRDVRASPRDTRSPLDVRTISPREVRTPLHSRGYSLERSVDLGSERSSKDRPITGRLSLEQEDARLLSSIHRQTDSKYGRTDSETLSKYRLSMDRSSDIKDSANKEESLFSRSIQKAETRLRSSLERADANFRKIADGEDAKPRFDRFSRLSNSLDRQKDRRKYDLEDTPRSSESYRSGPDGGMGDRESMSATLPRYNASRQTESEFRERSRTPDAAAYNTYALDTEWHRYDRERRRRNNEISPSKSCSELSKSPYTEPSYKDMERSNTYHQDTKPAANVSDKREWSRSEADLRHAHSTYRGRSRTPDPGRSRRRPPSPGYMDLPSPSSYRRTNYHSDFTPRPCYDWDGRFACSYCGHHFDTGSRREEPVPQTSVLSERGNNTDYLTSSYHKPTNPALSVYQSNYQNKGYDVIKKSSLYQEGEDSDTGTDILVNTRLQDVSPRLSPTSPESLHRRSGTHQYGYRRRRDSLGSEGSLSEDETEKPFSKHPRSKSADGRVPHRSLQMVREMIARHQELLRTSLSLGMERSGPVGTERSMVLLTQPMDRTLNTRNPPPPTANLRTITPGVLTTQHNRNMLTASTGSFTSLTSGMKPFSPRSPGDINLEDVVKFSRAGGKLSQGAVKFVGHLPGRSDAYLGVELDKEDGKHDGKFEGMRYFRCKPNKGVFVAFNKVVMAWTR</sequence>
<reference evidence="5" key="1">
    <citation type="submission" date="2025-08" db="UniProtKB">
        <authorList>
            <consortium name="RefSeq"/>
        </authorList>
    </citation>
    <scope>IDENTIFICATION</scope>
    <source>
        <tissue evidence="5">Whole sample</tissue>
    </source>
</reference>
<feature type="compositionally biased region" description="Polar residues" evidence="2">
    <location>
        <begin position="1334"/>
        <end position="1345"/>
    </location>
</feature>
<dbReference type="OrthoDB" id="2130750at2759"/>
<feature type="compositionally biased region" description="Polar residues" evidence="2">
    <location>
        <begin position="546"/>
        <end position="562"/>
    </location>
</feature>
<accession>A0A8B8AL50</accession>
<dbReference type="Gene3D" id="2.30.30.190">
    <property type="entry name" value="CAP Gly-rich-like domain"/>
    <property type="match status" value="1"/>
</dbReference>
<evidence type="ECO:0000259" key="3">
    <source>
        <dbReference type="PROSITE" id="PS50245"/>
    </source>
</evidence>
<feature type="region of interest" description="Disordered" evidence="2">
    <location>
        <begin position="1325"/>
        <end position="1345"/>
    </location>
</feature>
<feature type="region of interest" description="Disordered" evidence="2">
    <location>
        <begin position="24"/>
        <end position="183"/>
    </location>
</feature>
<evidence type="ECO:0000256" key="2">
    <source>
        <dbReference type="SAM" id="MobiDB-lite"/>
    </source>
</evidence>
<feature type="region of interest" description="Disordered" evidence="2">
    <location>
        <begin position="322"/>
        <end position="364"/>
    </location>
</feature>
<feature type="compositionally biased region" description="Basic and acidic residues" evidence="2">
    <location>
        <begin position="655"/>
        <end position="667"/>
    </location>
</feature>
<dbReference type="PROSITE" id="PS50245">
    <property type="entry name" value="CAP_GLY_2"/>
    <property type="match status" value="1"/>
</dbReference>
<proteinExistence type="predicted"/>
<keyword evidence="1" id="KW-0175">Coiled coil</keyword>
<feature type="region of interest" description="Disordered" evidence="2">
    <location>
        <begin position="606"/>
        <end position="715"/>
    </location>
</feature>
<feature type="region of interest" description="Disordered" evidence="2">
    <location>
        <begin position="378"/>
        <end position="411"/>
    </location>
</feature>
<feature type="compositionally biased region" description="Basic and acidic residues" evidence="2">
    <location>
        <begin position="1166"/>
        <end position="1176"/>
    </location>
</feature>
<feature type="region of interest" description="Disordered" evidence="2">
    <location>
        <begin position="955"/>
        <end position="1021"/>
    </location>
</feature>
<feature type="coiled-coil region" evidence="1">
    <location>
        <begin position="835"/>
        <end position="950"/>
    </location>
</feature>
<feature type="compositionally biased region" description="Low complexity" evidence="2">
    <location>
        <begin position="1204"/>
        <end position="1218"/>
    </location>
</feature>
<dbReference type="InterPro" id="IPR000938">
    <property type="entry name" value="CAP-Gly_domain"/>
</dbReference>
<feature type="compositionally biased region" description="Polar residues" evidence="2">
    <location>
        <begin position="641"/>
        <end position="654"/>
    </location>
</feature>
<feature type="compositionally biased region" description="Basic and acidic residues" evidence="2">
    <location>
        <begin position="1119"/>
        <end position="1134"/>
    </location>
</feature>
<keyword evidence="4" id="KW-1185">Reference proteome</keyword>
<protein>
    <submittedName>
        <fullName evidence="5">Uncharacterized protein LOC111103357 isoform X1</fullName>
    </submittedName>
</protein>
<feature type="compositionally biased region" description="Acidic residues" evidence="2">
    <location>
        <begin position="166"/>
        <end position="181"/>
    </location>
</feature>
<dbReference type="PANTHER" id="PTHR23159:SF31">
    <property type="entry name" value="CENTROSOME-ASSOCIATED PROTEIN CEP250 ISOFORM X1"/>
    <property type="match status" value="1"/>
</dbReference>
<feature type="compositionally biased region" description="Basic and acidic residues" evidence="2">
    <location>
        <begin position="1244"/>
        <end position="1258"/>
    </location>
</feature>
<dbReference type="KEGG" id="cvn:111103357"/>
<feature type="compositionally biased region" description="Polar residues" evidence="2">
    <location>
        <begin position="606"/>
        <end position="634"/>
    </location>
</feature>
<dbReference type="PANTHER" id="PTHR23159">
    <property type="entry name" value="CENTROSOMAL PROTEIN 2"/>
    <property type="match status" value="1"/>
</dbReference>
<dbReference type="SUPFAM" id="SSF74924">
    <property type="entry name" value="Cap-Gly domain"/>
    <property type="match status" value="1"/>
</dbReference>
<feature type="region of interest" description="Disordered" evidence="2">
    <location>
        <begin position="1113"/>
        <end position="1181"/>
    </location>
</feature>
<evidence type="ECO:0000313" key="4">
    <source>
        <dbReference type="Proteomes" id="UP000694844"/>
    </source>
</evidence>
<feature type="region of interest" description="Disordered" evidence="2">
    <location>
        <begin position="482"/>
        <end position="562"/>
    </location>
</feature>
<name>A0A8B8AL50_CRAVI</name>
<organism evidence="4 5">
    <name type="scientific">Crassostrea virginica</name>
    <name type="common">Eastern oyster</name>
    <dbReference type="NCBI Taxonomy" id="6565"/>
    <lineage>
        <taxon>Eukaryota</taxon>
        <taxon>Metazoa</taxon>
        <taxon>Spiralia</taxon>
        <taxon>Lophotrochozoa</taxon>
        <taxon>Mollusca</taxon>
        <taxon>Bivalvia</taxon>
        <taxon>Autobranchia</taxon>
        <taxon>Pteriomorphia</taxon>
        <taxon>Ostreida</taxon>
        <taxon>Ostreoidea</taxon>
        <taxon>Ostreidae</taxon>
        <taxon>Crassostrea</taxon>
    </lineage>
</organism>
<dbReference type="GeneID" id="111103357"/>
<feature type="compositionally biased region" description="Basic and acidic residues" evidence="2">
    <location>
        <begin position="38"/>
        <end position="53"/>
    </location>
</feature>